<keyword evidence="3 8" id="KW-0436">Ligase</keyword>
<dbReference type="Pfam" id="PF07685">
    <property type="entry name" value="GATase_3"/>
    <property type="match status" value="1"/>
</dbReference>
<comment type="caution">
    <text evidence="11">The sequence shown here is derived from an EMBL/GenBank/DDBJ whole genome shotgun (WGS) entry which is preliminary data.</text>
</comment>
<dbReference type="Pfam" id="PF01656">
    <property type="entry name" value="CbiA"/>
    <property type="match status" value="1"/>
</dbReference>
<feature type="active site" description="Nucleophile" evidence="8">
    <location>
        <position position="334"/>
    </location>
</feature>
<dbReference type="RefSeq" id="WP_092056499.1">
    <property type="nucleotide sequence ID" value="NZ_FOJJ01000015.1"/>
</dbReference>
<name>A0A550J3Q2_9BACT</name>
<dbReference type="CDD" id="cd03130">
    <property type="entry name" value="GATase1_CobB"/>
    <property type="match status" value="1"/>
</dbReference>
<dbReference type="PANTHER" id="PTHR43873">
    <property type="entry name" value="COBYRINATE A,C-DIAMIDE SYNTHASE"/>
    <property type="match status" value="1"/>
</dbReference>
<dbReference type="SUPFAM" id="SSF52540">
    <property type="entry name" value="P-loop containing nucleoside triphosphate hydrolases"/>
    <property type="match status" value="1"/>
</dbReference>
<comment type="cofactor">
    <cofactor evidence="1 8">
        <name>Mg(2+)</name>
        <dbReference type="ChEBI" id="CHEBI:18420"/>
    </cofactor>
</comment>
<keyword evidence="4 8" id="KW-0547">Nucleotide-binding</keyword>
<dbReference type="InterPro" id="IPR002586">
    <property type="entry name" value="CobQ/CobB/MinD/ParA_Nub-bd_dom"/>
</dbReference>
<evidence type="ECO:0000313" key="11">
    <source>
        <dbReference type="EMBL" id="TRO77839.1"/>
    </source>
</evidence>
<keyword evidence="2 8" id="KW-0169">Cobalamin biosynthesis</keyword>
<protein>
    <recommendedName>
        <fullName evidence="8">Cobyrinate a,c-diamide synthase</fullName>
        <ecNumber evidence="8">6.3.5.11</ecNumber>
    </recommendedName>
    <alternativeName>
        <fullName evidence="8">Cobyrinic acid a,c-diamide synthetase</fullName>
    </alternativeName>
</protein>
<dbReference type="CDD" id="cd05388">
    <property type="entry name" value="CobB_N"/>
    <property type="match status" value="1"/>
</dbReference>
<dbReference type="NCBIfam" id="TIGR00379">
    <property type="entry name" value="cobB"/>
    <property type="match status" value="1"/>
</dbReference>
<dbReference type="Proteomes" id="UP000317155">
    <property type="component" value="Unassembled WGS sequence"/>
</dbReference>
<dbReference type="Gene3D" id="3.40.50.880">
    <property type="match status" value="1"/>
</dbReference>
<comment type="pathway">
    <text evidence="8">Cofactor biosynthesis; adenosylcobalamin biosynthesis; cob(II)yrinate a,c-diamide from sirohydrochlorin (anaerobic route): step 10/10.</text>
</comment>
<evidence type="ECO:0000256" key="8">
    <source>
        <dbReference type="HAMAP-Rule" id="MF_00027"/>
    </source>
</evidence>
<dbReference type="EC" id="6.3.5.11" evidence="8"/>
<feature type="site" description="Increases nucleophilicity of active site Cys" evidence="8">
    <location>
        <position position="440"/>
    </location>
</feature>
<keyword evidence="5 8" id="KW-0067">ATP-binding</keyword>
<dbReference type="GO" id="GO:0042242">
    <property type="term" value="F:cobyrinic acid a,c-diamide synthase activity"/>
    <property type="evidence" value="ECO:0007669"/>
    <property type="project" value="UniProtKB-UniRule"/>
</dbReference>
<dbReference type="InterPro" id="IPR027417">
    <property type="entry name" value="P-loop_NTPase"/>
</dbReference>
<dbReference type="InterPro" id="IPR011698">
    <property type="entry name" value="GATase_3"/>
</dbReference>
<evidence type="ECO:0000256" key="3">
    <source>
        <dbReference type="ARBA" id="ARBA00022598"/>
    </source>
</evidence>
<evidence type="ECO:0000256" key="7">
    <source>
        <dbReference type="ARBA" id="ARBA00022962"/>
    </source>
</evidence>
<evidence type="ECO:0000256" key="2">
    <source>
        <dbReference type="ARBA" id="ARBA00022573"/>
    </source>
</evidence>
<evidence type="ECO:0000259" key="9">
    <source>
        <dbReference type="Pfam" id="PF01656"/>
    </source>
</evidence>
<feature type="domain" description="CobQ/CobB/MinD/ParA nucleotide binding" evidence="9">
    <location>
        <begin position="8"/>
        <end position="193"/>
    </location>
</feature>
<dbReference type="PROSITE" id="PS51274">
    <property type="entry name" value="GATASE_COBBQ"/>
    <property type="match status" value="1"/>
</dbReference>
<dbReference type="AlphaFoldDB" id="A0A550J3Q2"/>
<dbReference type="EMBL" id="VJVV01000022">
    <property type="protein sequence ID" value="TRO77839.1"/>
    <property type="molecule type" value="Genomic_DNA"/>
</dbReference>
<sequence length="471" mass="51512">MNEIPRLLMAGTQSGVGKSSLTLALVVAFRRRGLRVQTFKVGPDYLDPGHLAQVSGRPCYNLDGWMAGEDYCRRLFEDACAKADIAIVEGVMGLFDGSSAESLSGSTAEMASWLKLPVFLVVNVHGMARSIAALVKGFSEFDERVSIAGVIANMCGSESHARWLQQALVAAGAPPLLGRVMRDAFPELPSRHLGLVSAQETDWSDALIDRLCELAENAIDLDKLLQQSAPASPIKAGEEKTSFSTARRGLKLAVARDAAFQFYYADLFDALRGRGVEVQFFSPLDDDSIPLLCDGLYLGGGYPELYAHKLAANEAMRQSVKEFCGSGKPVYAECGGLIYLCREVAVDNEICPMVGVLPSRTRMLKKRKTLGYVEATLQMSTLFGAVGTRLRGHEFHYSELCDDPIGNDGWQAAYHLRKNRGAQVRDEGYQKGHILASYAHLHLASQPQALDSWIENMYAARETTRSNNETS</sequence>
<dbReference type="GO" id="GO:0005524">
    <property type="term" value="F:ATP binding"/>
    <property type="evidence" value="ECO:0007669"/>
    <property type="project" value="UniProtKB-UniRule"/>
</dbReference>
<comment type="function">
    <text evidence="8">Catalyzes the ATP-dependent amidation of the two carboxylate groups at positions a and c of cobyrinate, using either L-glutamine or ammonia as the nitrogen source.</text>
</comment>
<dbReference type="OrthoDB" id="9764035at2"/>
<dbReference type="Gene3D" id="3.40.50.300">
    <property type="entry name" value="P-loop containing nucleotide triphosphate hydrolases"/>
    <property type="match status" value="2"/>
</dbReference>
<evidence type="ECO:0000256" key="4">
    <source>
        <dbReference type="ARBA" id="ARBA00022741"/>
    </source>
</evidence>
<evidence type="ECO:0000256" key="6">
    <source>
        <dbReference type="ARBA" id="ARBA00022842"/>
    </source>
</evidence>
<dbReference type="HAMAP" id="MF_00027">
    <property type="entry name" value="CobB_CbiA"/>
    <property type="match status" value="1"/>
</dbReference>
<evidence type="ECO:0000259" key="10">
    <source>
        <dbReference type="Pfam" id="PF07685"/>
    </source>
</evidence>
<dbReference type="GO" id="GO:0009236">
    <property type="term" value="P:cobalamin biosynthetic process"/>
    <property type="evidence" value="ECO:0007669"/>
    <property type="project" value="UniProtKB-UniRule"/>
</dbReference>
<organism evidence="11 12">
    <name type="scientific">Trichloromonas acetexigens</name>
    <dbReference type="NCBI Taxonomy" id="38815"/>
    <lineage>
        <taxon>Bacteria</taxon>
        <taxon>Pseudomonadati</taxon>
        <taxon>Thermodesulfobacteriota</taxon>
        <taxon>Desulfuromonadia</taxon>
        <taxon>Desulfuromonadales</taxon>
        <taxon>Trichloromonadaceae</taxon>
        <taxon>Trichloromonas</taxon>
    </lineage>
</organism>
<keyword evidence="6 8" id="KW-0460">Magnesium</keyword>
<comment type="miscellaneous">
    <text evidence="8">The a and c carboxylates of cobyrinate are activated for nucleophilic attack via formation of a phosphorylated intermediate by ATP. CbiA catalyzes first the amidation of the c-carboxylate, and then that of the a-carboxylate.</text>
</comment>
<comment type="catalytic activity">
    <reaction evidence="8">
        <text>cob(II)yrinate + 2 L-glutamine + 2 ATP + 2 H2O = cob(II)yrinate a,c diamide + 2 L-glutamate + 2 ADP + 2 phosphate + 2 H(+)</text>
        <dbReference type="Rhea" id="RHEA:26289"/>
        <dbReference type="ChEBI" id="CHEBI:15377"/>
        <dbReference type="ChEBI" id="CHEBI:15378"/>
        <dbReference type="ChEBI" id="CHEBI:29985"/>
        <dbReference type="ChEBI" id="CHEBI:30616"/>
        <dbReference type="ChEBI" id="CHEBI:43474"/>
        <dbReference type="ChEBI" id="CHEBI:58359"/>
        <dbReference type="ChEBI" id="CHEBI:58537"/>
        <dbReference type="ChEBI" id="CHEBI:58894"/>
        <dbReference type="ChEBI" id="CHEBI:456216"/>
        <dbReference type="EC" id="6.3.5.11"/>
    </reaction>
</comment>
<proteinExistence type="inferred from homology"/>
<reference evidence="11 12" key="1">
    <citation type="submission" date="2019-07" db="EMBL/GenBank/DDBJ databases">
        <title>Insights of Desulfuromonas acetexigens electromicrobiology.</title>
        <authorList>
            <person name="Katuri K."/>
            <person name="Sapireddy V."/>
            <person name="Shaw D.R."/>
            <person name="Saikaly P."/>
        </authorList>
    </citation>
    <scope>NUCLEOTIDE SEQUENCE [LARGE SCALE GENOMIC DNA]</scope>
    <source>
        <strain evidence="11 12">2873</strain>
    </source>
</reference>
<keyword evidence="7 8" id="KW-0315">Glutamine amidotransferase</keyword>
<dbReference type="UniPathway" id="UPA00148">
    <property type="reaction ID" value="UER00231"/>
</dbReference>
<feature type="domain" description="CobB/CobQ-like glutamine amidotransferase" evidence="10">
    <location>
        <begin position="252"/>
        <end position="446"/>
    </location>
</feature>
<evidence type="ECO:0000313" key="12">
    <source>
        <dbReference type="Proteomes" id="UP000317155"/>
    </source>
</evidence>
<dbReference type="SUPFAM" id="SSF52317">
    <property type="entry name" value="Class I glutamine amidotransferase-like"/>
    <property type="match status" value="1"/>
</dbReference>
<comment type="similarity">
    <text evidence="8">Belongs to the CobB/CbiA family.</text>
</comment>
<evidence type="ECO:0000256" key="5">
    <source>
        <dbReference type="ARBA" id="ARBA00022840"/>
    </source>
</evidence>
<dbReference type="InterPro" id="IPR029062">
    <property type="entry name" value="Class_I_gatase-like"/>
</dbReference>
<comment type="domain">
    <text evidence="8">Comprises of two domains. The C-terminal domain contains the binding site for glutamine and catalyzes the hydrolysis of this substrate to glutamate and ammonia. The N-terminal domain is anticipated to bind ATP and cobyrinate and catalyzes the ultimate synthesis of the diamide product. The ammonia produced via the glutaminase domain is probably translocated to the adjacent domain via a molecular tunnel, where it reacts with an activated intermediate.</text>
</comment>
<accession>A0A550J3Q2</accession>
<gene>
    <name evidence="8" type="primary">cbiA</name>
    <name evidence="11" type="ORF">FL622_16940</name>
</gene>
<keyword evidence="12" id="KW-1185">Reference proteome</keyword>
<evidence type="ECO:0000256" key="1">
    <source>
        <dbReference type="ARBA" id="ARBA00001946"/>
    </source>
</evidence>
<dbReference type="InterPro" id="IPR004484">
    <property type="entry name" value="CbiA/CobB_synth"/>
</dbReference>
<dbReference type="NCBIfam" id="NF002204">
    <property type="entry name" value="PRK01077.1"/>
    <property type="match status" value="1"/>
</dbReference>
<dbReference type="PANTHER" id="PTHR43873:SF1">
    <property type="entry name" value="COBYRINATE A,C-DIAMIDE SYNTHASE"/>
    <property type="match status" value="1"/>
</dbReference>